<dbReference type="PANTHER" id="PTHR37809:SF1">
    <property type="entry name" value="RIBOSOMAL PROTEIN S12 METHYLTHIOTRANSFERASE ACCESSORY FACTOR YCAO"/>
    <property type="match status" value="1"/>
</dbReference>
<dbReference type="RefSeq" id="WP_111938638.1">
    <property type="nucleotide sequence ID" value="NZ_QLUZ01000001.1"/>
</dbReference>
<evidence type="ECO:0000313" key="3">
    <source>
        <dbReference type="Proteomes" id="UP000248899"/>
    </source>
</evidence>
<sequence length="223" mass="24293">MRRMRRCRPTCGAATRHASAARWLRKPGAAPVRMRLASRSTSRARMFGWRLWALDITTDPGVPTVAAPAENPQDGHFSIGFGSRPDGRIAAQRALSEVDQLLDIEAEVPYPRDRHKLPATGLPYPANGVRCTTRSTWQPVDAASLPAALAHCVGRSVAAGVDGLVVDKTRPDIGLSVVQVIAPGLRHFGPRFGARRLYPVPVDIGWCTRPRSEAELNPARPFP</sequence>
<comment type="caution">
    <text evidence="2">The sequence shown here is derived from an EMBL/GenBank/DDBJ whole genome shotgun (WGS) entry which is preliminary data.</text>
</comment>
<dbReference type="AlphaFoldDB" id="A0AAQ0FK84"/>
<dbReference type="Proteomes" id="UP000248899">
    <property type="component" value="Unassembled WGS sequence"/>
</dbReference>
<organism evidence="2 3">
    <name type="scientific">Burkholderia cepacia</name>
    <name type="common">Pseudomonas cepacia</name>
    <dbReference type="NCBI Taxonomy" id="292"/>
    <lineage>
        <taxon>Bacteria</taxon>
        <taxon>Pseudomonadati</taxon>
        <taxon>Pseudomonadota</taxon>
        <taxon>Betaproteobacteria</taxon>
        <taxon>Burkholderiales</taxon>
        <taxon>Burkholderiaceae</taxon>
        <taxon>Burkholderia</taxon>
        <taxon>Burkholderia cepacia complex</taxon>
    </lineage>
</organism>
<protein>
    <recommendedName>
        <fullName evidence="1">YcaO domain-containing protein</fullName>
    </recommendedName>
</protein>
<dbReference type="EMBL" id="QLUZ01000001">
    <property type="protein sequence ID" value="RAQ16417.1"/>
    <property type="molecule type" value="Genomic_DNA"/>
</dbReference>
<name>A0AAQ0FK84_BURCE</name>
<dbReference type="InterPro" id="IPR003776">
    <property type="entry name" value="YcaO-like_dom"/>
</dbReference>
<evidence type="ECO:0000259" key="1">
    <source>
        <dbReference type="PROSITE" id="PS51664"/>
    </source>
</evidence>
<dbReference type="Gene3D" id="3.30.160.660">
    <property type="match status" value="1"/>
</dbReference>
<dbReference type="PANTHER" id="PTHR37809">
    <property type="entry name" value="RIBOSOMAL PROTEIN S12 METHYLTHIOTRANSFERASE ACCESSORY FACTOR YCAO"/>
    <property type="match status" value="1"/>
</dbReference>
<accession>A0AAQ0FK84</accession>
<proteinExistence type="predicted"/>
<reference evidence="2 3" key="1">
    <citation type="submission" date="2018-06" db="EMBL/GenBank/DDBJ databases">
        <title>Towards the identification of Burkholderia cepacia strain which caused fatal septicemia.</title>
        <authorList>
            <person name="Bui L.A.T."/>
            <person name="Zakharova I.B."/>
            <person name="Shpak I.M."/>
            <person name="Teteryatnikova N."/>
            <person name="Ustinov D.V."/>
            <person name="Kuzyutina Y.A."/>
            <person name="Nguyen H.N."/>
            <person name="Antonov A.S."/>
            <person name="Avdyusheva E.F."/>
            <person name="Victorov D.V."/>
        </authorList>
    </citation>
    <scope>NUCLEOTIDE SEQUENCE [LARGE SCALE GENOMIC DNA]</scope>
    <source>
        <strain evidence="2 3">PT02</strain>
    </source>
</reference>
<dbReference type="Pfam" id="PF02624">
    <property type="entry name" value="YcaO"/>
    <property type="match status" value="1"/>
</dbReference>
<dbReference type="Gene3D" id="3.30.1330.230">
    <property type="match status" value="1"/>
</dbReference>
<evidence type="ECO:0000313" key="2">
    <source>
        <dbReference type="EMBL" id="RAQ16417.1"/>
    </source>
</evidence>
<feature type="domain" description="YcaO" evidence="1">
    <location>
        <begin position="1"/>
        <end position="223"/>
    </location>
</feature>
<dbReference type="PROSITE" id="PS51664">
    <property type="entry name" value="YCAO"/>
    <property type="match status" value="1"/>
</dbReference>
<gene>
    <name evidence="2" type="ORF">DPR02_01375</name>
</gene>